<feature type="compositionally biased region" description="Basic residues" evidence="1">
    <location>
        <begin position="153"/>
        <end position="169"/>
    </location>
</feature>
<protein>
    <recommendedName>
        <fullName evidence="2">CARD domain-containing protein</fullName>
    </recommendedName>
</protein>
<dbReference type="STRING" id="283909.R7U8Z2"/>
<dbReference type="OrthoDB" id="6162777at2759"/>
<dbReference type="GO" id="GO:0002020">
    <property type="term" value="F:protease binding"/>
    <property type="evidence" value="ECO:0007669"/>
    <property type="project" value="InterPro"/>
</dbReference>
<accession>R7U8Z2</accession>
<feature type="compositionally biased region" description="Polar residues" evidence="1">
    <location>
        <begin position="1"/>
        <end position="17"/>
    </location>
</feature>
<dbReference type="EMBL" id="AMQN01001848">
    <property type="status" value="NOT_ANNOTATED_CDS"/>
    <property type="molecule type" value="Genomic_DNA"/>
</dbReference>
<feature type="region of interest" description="Disordered" evidence="1">
    <location>
        <begin position="1"/>
        <end position="38"/>
    </location>
</feature>
<dbReference type="InterPro" id="IPR001315">
    <property type="entry name" value="CARD"/>
</dbReference>
<feature type="region of interest" description="Disordered" evidence="1">
    <location>
        <begin position="101"/>
        <end position="210"/>
    </location>
</feature>
<feature type="domain" description="CARD" evidence="2">
    <location>
        <begin position="23"/>
        <end position="112"/>
    </location>
</feature>
<name>R7U8Z2_CAPTE</name>
<proteinExistence type="predicted"/>
<evidence type="ECO:0000259" key="2">
    <source>
        <dbReference type="PROSITE" id="PS50209"/>
    </source>
</evidence>
<sequence length="422" mass="46740">MMSSNAADSAPTTSAGSSDDVLMTRAHKQHLSQHRDSLVENMYPDDVLNRLQSRKVLTARDVTRIKEKGGIDSQNETLLDVLLRKPDRAFEELVSSLRETDQDHVANIISPRDPPPQGRPPAASGVSTTDRVPPQRLNFSGEEEEEEEVYDRRRGRSGLRARSGSRPRRGLTPGSRRRDAVRVRLQAEVGDEDVGRTPRSASRADYQSREDELTSQINDEILETSLIELQNLRDVAETGVTTQTISARKGILKTLAQLQKFRRDILGIGDGSVVFYVACPSVEALDDLWHLCKSGKLAGMFQNAIVTRSFLRRHKVMKVSLSVGIHPEEYSACREFIQSKAGTRNEVKLQRSSSLKENEGVQVPVKSGSEMHCPLLEQMRTPDISEEGWLRSSSGVSSVGSSFDDDLLSTDSFSLSPLNASA</sequence>
<evidence type="ECO:0000313" key="5">
    <source>
        <dbReference type="Proteomes" id="UP000014760"/>
    </source>
</evidence>
<dbReference type="OMA" id="KCRARRI"/>
<reference evidence="5" key="1">
    <citation type="submission" date="2012-12" db="EMBL/GenBank/DDBJ databases">
        <authorList>
            <person name="Hellsten U."/>
            <person name="Grimwood J."/>
            <person name="Chapman J.A."/>
            <person name="Shapiro H."/>
            <person name="Aerts A."/>
            <person name="Otillar R.P."/>
            <person name="Terry A.Y."/>
            <person name="Boore J.L."/>
            <person name="Simakov O."/>
            <person name="Marletaz F."/>
            <person name="Cho S.-J."/>
            <person name="Edsinger-Gonzales E."/>
            <person name="Havlak P."/>
            <person name="Kuo D.-H."/>
            <person name="Larsson T."/>
            <person name="Lv J."/>
            <person name="Arendt D."/>
            <person name="Savage R."/>
            <person name="Osoegawa K."/>
            <person name="de Jong P."/>
            <person name="Lindberg D.R."/>
            <person name="Seaver E.C."/>
            <person name="Weisblat D.A."/>
            <person name="Putnam N.H."/>
            <person name="Grigoriev I.V."/>
            <person name="Rokhsar D.S."/>
        </authorList>
    </citation>
    <scope>NUCLEOTIDE SEQUENCE</scope>
    <source>
        <strain evidence="5">I ESC-2004</strain>
    </source>
</reference>
<dbReference type="CDD" id="cd01671">
    <property type="entry name" value="CARD"/>
    <property type="match status" value="1"/>
</dbReference>
<gene>
    <name evidence="3" type="ORF">CAPTEDRAFT_220800</name>
</gene>
<keyword evidence="5" id="KW-1185">Reference proteome</keyword>
<feature type="compositionally biased region" description="Low complexity" evidence="1">
    <location>
        <begin position="392"/>
        <end position="402"/>
    </location>
</feature>
<evidence type="ECO:0000313" key="4">
    <source>
        <dbReference type="EnsemblMetazoa" id="CapteP220800"/>
    </source>
</evidence>
<dbReference type="GO" id="GO:0070513">
    <property type="term" value="F:death domain binding"/>
    <property type="evidence" value="ECO:0007669"/>
    <property type="project" value="InterPro"/>
</dbReference>
<dbReference type="EMBL" id="KB306105">
    <property type="protein sequence ID" value="ELU00167.1"/>
    <property type="molecule type" value="Genomic_DNA"/>
</dbReference>
<feature type="compositionally biased region" description="Low complexity" evidence="1">
    <location>
        <begin position="409"/>
        <end position="422"/>
    </location>
</feature>
<dbReference type="Proteomes" id="UP000014760">
    <property type="component" value="Unassembled WGS sequence"/>
</dbReference>
<dbReference type="SUPFAM" id="SSF47986">
    <property type="entry name" value="DEATH domain"/>
    <property type="match status" value="1"/>
</dbReference>
<dbReference type="PANTHER" id="PTHR15034">
    <property type="entry name" value="DEATH DOMAIN-CONTAINING PROTEIN CRADD"/>
    <property type="match status" value="1"/>
</dbReference>
<dbReference type="Gene3D" id="1.10.533.10">
    <property type="entry name" value="Death Domain, Fas"/>
    <property type="match status" value="1"/>
</dbReference>
<dbReference type="AlphaFoldDB" id="R7U8Z2"/>
<dbReference type="SMART" id="SM00114">
    <property type="entry name" value="CARD"/>
    <property type="match status" value="1"/>
</dbReference>
<dbReference type="EnsemblMetazoa" id="CapteT220800">
    <property type="protein sequence ID" value="CapteP220800"/>
    <property type="gene ID" value="CapteG220800"/>
</dbReference>
<dbReference type="HOGENOM" id="CLU_650922_0_0_1"/>
<dbReference type="PROSITE" id="PS50209">
    <property type="entry name" value="CARD"/>
    <property type="match status" value="1"/>
</dbReference>
<reference evidence="4" key="3">
    <citation type="submission" date="2015-06" db="UniProtKB">
        <authorList>
            <consortium name="EnsemblMetazoa"/>
        </authorList>
    </citation>
    <scope>IDENTIFICATION</scope>
</reference>
<organism evidence="3">
    <name type="scientific">Capitella teleta</name>
    <name type="common">Polychaete worm</name>
    <dbReference type="NCBI Taxonomy" id="283909"/>
    <lineage>
        <taxon>Eukaryota</taxon>
        <taxon>Metazoa</taxon>
        <taxon>Spiralia</taxon>
        <taxon>Lophotrochozoa</taxon>
        <taxon>Annelida</taxon>
        <taxon>Polychaeta</taxon>
        <taxon>Sedentaria</taxon>
        <taxon>Scolecida</taxon>
        <taxon>Capitellidae</taxon>
        <taxon>Capitella</taxon>
    </lineage>
</organism>
<dbReference type="GO" id="GO:0042981">
    <property type="term" value="P:regulation of apoptotic process"/>
    <property type="evidence" value="ECO:0007669"/>
    <property type="project" value="InterPro"/>
</dbReference>
<evidence type="ECO:0000313" key="3">
    <source>
        <dbReference type="EMBL" id="ELU00167.1"/>
    </source>
</evidence>
<dbReference type="InterPro" id="IPR011029">
    <property type="entry name" value="DEATH-like_dom_sf"/>
</dbReference>
<evidence type="ECO:0000256" key="1">
    <source>
        <dbReference type="SAM" id="MobiDB-lite"/>
    </source>
</evidence>
<feature type="region of interest" description="Disordered" evidence="1">
    <location>
        <begin position="390"/>
        <end position="422"/>
    </location>
</feature>
<dbReference type="PANTHER" id="PTHR15034:SF5">
    <property type="entry name" value="DEATH DOMAIN-CONTAINING PROTEIN CRADD"/>
    <property type="match status" value="1"/>
</dbReference>
<reference evidence="3 5" key="2">
    <citation type="journal article" date="2013" name="Nature">
        <title>Insights into bilaterian evolution from three spiralian genomes.</title>
        <authorList>
            <person name="Simakov O."/>
            <person name="Marletaz F."/>
            <person name="Cho S.J."/>
            <person name="Edsinger-Gonzales E."/>
            <person name="Havlak P."/>
            <person name="Hellsten U."/>
            <person name="Kuo D.H."/>
            <person name="Larsson T."/>
            <person name="Lv J."/>
            <person name="Arendt D."/>
            <person name="Savage R."/>
            <person name="Osoegawa K."/>
            <person name="de Jong P."/>
            <person name="Grimwood J."/>
            <person name="Chapman J.A."/>
            <person name="Shapiro H."/>
            <person name="Aerts A."/>
            <person name="Otillar R.P."/>
            <person name="Terry A.Y."/>
            <person name="Boore J.L."/>
            <person name="Grigoriev I.V."/>
            <person name="Lindberg D.R."/>
            <person name="Seaver E.C."/>
            <person name="Weisblat D.A."/>
            <person name="Putnam N.H."/>
            <person name="Rokhsar D.S."/>
        </authorList>
    </citation>
    <scope>NUCLEOTIDE SEQUENCE</scope>
    <source>
        <strain evidence="3 5">I ESC-2004</strain>
    </source>
</reference>
<dbReference type="InterPro" id="IPR037939">
    <property type="entry name" value="CRADD"/>
</dbReference>
<dbReference type="Pfam" id="PF00619">
    <property type="entry name" value="CARD"/>
    <property type="match status" value="1"/>
</dbReference>